<protein>
    <submittedName>
        <fullName evidence="2">Uncharacterized protein</fullName>
    </submittedName>
</protein>
<evidence type="ECO:0000256" key="1">
    <source>
        <dbReference type="SAM" id="MobiDB-lite"/>
    </source>
</evidence>
<evidence type="ECO:0000313" key="3">
    <source>
        <dbReference type="Proteomes" id="UP000182658"/>
    </source>
</evidence>
<dbReference type="OrthoDB" id="10450458at2759"/>
<dbReference type="Proteomes" id="UP000182658">
    <property type="component" value="Unassembled WGS sequence"/>
</dbReference>
<keyword evidence="3" id="KW-1185">Reference proteome</keyword>
<dbReference type="AlphaFoldDB" id="A0A1J7J923"/>
<name>A0A1J7J923_9PEZI</name>
<dbReference type="EMBL" id="KV875100">
    <property type="protein sequence ID" value="OIW26296.1"/>
    <property type="molecule type" value="Genomic_DNA"/>
</dbReference>
<organism evidence="2 3">
    <name type="scientific">Coniochaeta ligniaria NRRL 30616</name>
    <dbReference type="NCBI Taxonomy" id="1408157"/>
    <lineage>
        <taxon>Eukaryota</taxon>
        <taxon>Fungi</taxon>
        <taxon>Dikarya</taxon>
        <taxon>Ascomycota</taxon>
        <taxon>Pezizomycotina</taxon>
        <taxon>Sordariomycetes</taxon>
        <taxon>Sordariomycetidae</taxon>
        <taxon>Coniochaetales</taxon>
        <taxon>Coniochaetaceae</taxon>
        <taxon>Coniochaeta</taxon>
    </lineage>
</organism>
<gene>
    <name evidence="2" type="ORF">CONLIGDRAFT_634600</name>
</gene>
<feature type="compositionally biased region" description="Polar residues" evidence="1">
    <location>
        <begin position="111"/>
        <end position="120"/>
    </location>
</feature>
<reference evidence="2 3" key="1">
    <citation type="submission" date="2016-10" db="EMBL/GenBank/DDBJ databases">
        <title>Draft genome sequence of Coniochaeta ligniaria NRRL30616, a lignocellulolytic fungus for bioabatement of inhibitors in plant biomass hydrolysates.</title>
        <authorList>
            <consortium name="DOE Joint Genome Institute"/>
            <person name="Jimenez D.J."/>
            <person name="Hector R.E."/>
            <person name="Riley R."/>
            <person name="Sun H."/>
            <person name="Grigoriev I.V."/>
            <person name="Van Elsas J.D."/>
            <person name="Nichols N.N."/>
        </authorList>
    </citation>
    <scope>NUCLEOTIDE SEQUENCE [LARGE SCALE GENOMIC DNA]</scope>
    <source>
        <strain evidence="2 3">NRRL 30616</strain>
    </source>
</reference>
<feature type="region of interest" description="Disordered" evidence="1">
    <location>
        <begin position="1"/>
        <end position="38"/>
    </location>
</feature>
<sequence length="396" mass="45263">MALPRNEAAIAPKAHNKPEPVTVAGGQKQQSAIRRCDKSSGLTRDVLTAARLMMLRNVNTMDEYEEWNTRLWAYRKRKSMRRTERALARVHGTTDKREYALSKEEREEFSDGSSGSDTEPSQGKQSLGKSGKSGKCRYDDRCPCRGKEGAPCSNPLVELADKARLPPHQQPNGAYIARPNNSDLELVEPLPRSLVTDYRKHSNAYELRLATEALIGTLSYFEDVLPVEISIRIEAINNACDKEDDKQDDSTFDAFALFVLEWDGFPNLSDKVAHYLNGHVSFGGWAEQMKHVLQHSYGERFFKFDKARMANYTSLPKKYLHDNWPTYHWVVASWIAALAMHCNNYHQHRIRGLKLPADCVFPPTFLPEWARWQYREKWKGCTPATLREKNVKGTDV</sequence>
<dbReference type="InParanoid" id="A0A1J7J923"/>
<accession>A0A1J7J923</accession>
<evidence type="ECO:0000313" key="2">
    <source>
        <dbReference type="EMBL" id="OIW26296.1"/>
    </source>
</evidence>
<feature type="compositionally biased region" description="Low complexity" evidence="1">
    <location>
        <begin position="121"/>
        <end position="130"/>
    </location>
</feature>
<feature type="compositionally biased region" description="Basic and acidic residues" evidence="1">
    <location>
        <begin position="82"/>
        <end position="106"/>
    </location>
</feature>
<feature type="region of interest" description="Disordered" evidence="1">
    <location>
        <begin position="82"/>
        <end position="136"/>
    </location>
</feature>
<proteinExistence type="predicted"/>